<sequence length="38" mass="4414">MYYLMRPPTGRGYIEKGFTPCAIEGLGHLWAFAHRLLF</sequence>
<name>A0AAT9J8J2_9CAUD</name>
<dbReference type="EMBL" id="BK068099">
    <property type="protein sequence ID" value="DBA55484.1"/>
    <property type="molecule type" value="Genomic_DNA"/>
</dbReference>
<reference evidence="1" key="1">
    <citation type="journal article" date="2023" name="Microbiome">
        <title>Phages are unrecognized players in the ecology of the oral pathogen Porphyromonas gingivalis.</title>
        <authorList>
            <person name="Matrishin C.B."/>
            <person name="Haase E.M."/>
            <person name="Dewhirst F.E."/>
            <person name="Mark Welch J.L."/>
            <person name="Miranda-Sanchez F."/>
            <person name="Chen T."/>
            <person name="MacFarland D.C."/>
            <person name="Kauffman K.M."/>
        </authorList>
    </citation>
    <scope>NUCLEOTIDE SEQUENCE</scope>
</reference>
<proteinExistence type="predicted"/>
<organism evidence="1">
    <name type="scientific">Porphyromonas phage phage018a_AFR5B1</name>
    <dbReference type="NCBI Taxonomy" id="3154108"/>
    <lineage>
        <taxon>Viruses</taxon>
        <taxon>Duplodnaviria</taxon>
        <taxon>Heunggongvirae</taxon>
        <taxon>Uroviricota</taxon>
        <taxon>Caudoviricetes</taxon>
        <taxon>Nixviridae</taxon>
        <taxon>Dewhirstvirus</taxon>
        <taxon>Dewhirstvirus pging00L</taxon>
    </lineage>
</organism>
<protein>
    <submittedName>
        <fullName evidence="1">Uncharacterized protein</fullName>
    </submittedName>
</protein>
<accession>A0AAT9J8J2</accession>
<evidence type="ECO:0000313" key="1">
    <source>
        <dbReference type="EMBL" id="DBA55484.1"/>
    </source>
</evidence>
<reference evidence="1" key="2">
    <citation type="submission" date="2024-05" db="EMBL/GenBank/DDBJ databases">
        <authorList>
            <person name="Matrishin C.B."/>
            <person name="Kauffman K.M."/>
        </authorList>
    </citation>
    <scope>NUCLEOTIDE SEQUENCE</scope>
</reference>